<gene>
    <name evidence="2" type="primary">pilV</name>
    <name evidence="2" type="ORF">AAIA72_07945</name>
</gene>
<name>A0AB39V1F2_9GAMM</name>
<dbReference type="EMBL" id="CP154858">
    <property type="protein sequence ID" value="XDT73891.1"/>
    <property type="molecule type" value="Genomic_DNA"/>
</dbReference>
<dbReference type="RefSeq" id="WP_369602869.1">
    <property type="nucleotide sequence ID" value="NZ_CP154858.1"/>
</dbReference>
<dbReference type="NCBIfam" id="TIGR02523">
    <property type="entry name" value="type_IV_pilV"/>
    <property type="match status" value="1"/>
</dbReference>
<evidence type="ECO:0000313" key="2">
    <source>
        <dbReference type="EMBL" id="XDT73891.1"/>
    </source>
</evidence>
<keyword evidence="1" id="KW-0472">Membrane</keyword>
<organism evidence="2">
    <name type="scientific">Thermohahella caldifontis</name>
    <dbReference type="NCBI Taxonomy" id="3142973"/>
    <lineage>
        <taxon>Bacteria</taxon>
        <taxon>Pseudomonadati</taxon>
        <taxon>Pseudomonadota</taxon>
        <taxon>Gammaproteobacteria</taxon>
        <taxon>Oceanospirillales</taxon>
        <taxon>Hahellaceae</taxon>
        <taxon>Thermohahella</taxon>
    </lineage>
</organism>
<sequence>MQTAHDMAFCRNGGRQRGITLIEVLVALLVLAVGMLGYAWMQVRGLRASSELVQQSQAQAAISTLYEAIAAWDDPAAPGKFAVSVLPSTTKDCTASACDANDWRTYHLWQFGQALASALPQADATLTWNGTDGYQIAVTWNATGETPYTAPTCTGADHDQTGCYFTAFRLH</sequence>
<feature type="transmembrane region" description="Helical" evidence="1">
    <location>
        <begin position="21"/>
        <end position="41"/>
    </location>
</feature>
<evidence type="ECO:0000256" key="1">
    <source>
        <dbReference type="SAM" id="Phobius"/>
    </source>
</evidence>
<proteinExistence type="predicted"/>
<dbReference type="NCBIfam" id="TIGR02532">
    <property type="entry name" value="IV_pilin_GFxxxE"/>
    <property type="match status" value="1"/>
</dbReference>
<dbReference type="AlphaFoldDB" id="A0AB39V1F2"/>
<reference evidence="2" key="1">
    <citation type="submission" date="2024-05" db="EMBL/GenBank/DDBJ databases">
        <title>Genome sequencing of novel strain.</title>
        <authorList>
            <person name="Ganbat D."/>
            <person name="Ganbat S."/>
            <person name="Lee S.-J."/>
        </authorList>
    </citation>
    <scope>NUCLEOTIDE SEQUENCE</scope>
    <source>
        <strain evidence="2">SMD15-11</strain>
    </source>
</reference>
<dbReference type="InterPro" id="IPR012902">
    <property type="entry name" value="N_methyl_site"/>
</dbReference>
<dbReference type="KEGG" id="tcd:AAIA72_07945"/>
<protein>
    <submittedName>
        <fullName evidence="2">Type IV pilus modification protein PilV</fullName>
    </submittedName>
</protein>
<accession>A0AB39V1F2</accession>
<dbReference type="InterPro" id="IPR013362">
    <property type="entry name" value="Pilus_4_PilV"/>
</dbReference>
<dbReference type="Pfam" id="PF07963">
    <property type="entry name" value="N_methyl"/>
    <property type="match status" value="1"/>
</dbReference>
<keyword evidence="1" id="KW-1133">Transmembrane helix</keyword>
<keyword evidence="1" id="KW-0812">Transmembrane</keyword>